<evidence type="ECO:0000256" key="7">
    <source>
        <dbReference type="ARBA" id="ARBA00023136"/>
    </source>
</evidence>
<keyword evidence="5 16" id="KW-0067">ATP-binding</keyword>
<reference evidence="16 17" key="1">
    <citation type="submission" date="2022-04" db="EMBL/GenBank/DDBJ databases">
        <title>Diverse halophilic archaea isolated from saline environments.</title>
        <authorList>
            <person name="Cui H.-L."/>
        </authorList>
    </citation>
    <scope>NUCLEOTIDE SEQUENCE [LARGE SCALE GENOMIC DNA]</scope>
    <source>
        <strain evidence="16 17">XZYJT49</strain>
    </source>
</reference>
<protein>
    <recommendedName>
        <fullName evidence="13">ABC-type D-xylose/L-arabinose transporter</fullName>
        <ecNumber evidence="13">7.5.2.13</ecNumber>
    </recommendedName>
</protein>
<name>A0A8U0HX13_9EURY</name>
<organism evidence="16 17">
    <name type="scientific">Halorussus limi</name>
    <dbReference type="NCBI Taxonomy" id="2938695"/>
    <lineage>
        <taxon>Archaea</taxon>
        <taxon>Methanobacteriati</taxon>
        <taxon>Methanobacteriota</taxon>
        <taxon>Stenosarchaea group</taxon>
        <taxon>Halobacteria</taxon>
        <taxon>Halobacteriales</taxon>
        <taxon>Haladaptataceae</taxon>
        <taxon>Halorussus</taxon>
    </lineage>
</organism>
<evidence type="ECO:0000256" key="9">
    <source>
        <dbReference type="ARBA" id="ARBA00051890"/>
    </source>
</evidence>
<dbReference type="InterPro" id="IPR015855">
    <property type="entry name" value="ABC_transpr_MalK-like"/>
</dbReference>
<evidence type="ECO:0000256" key="1">
    <source>
        <dbReference type="ARBA" id="ARBA00004202"/>
    </source>
</evidence>
<sequence length="380" mass="41601">MAEVTLEELVKEFDDVVAVDGVSLDIPDESFTVLVGPSGCGKTTTLRLVAGLERATDGTIEIGGEVVNDKRAYERDIAMVFQNYALYPHKSVEENMRFGLEQQGTDEEIIEERVADAAQLLQIEELLDRRPSELSGGQQQRVALGRAIVRDPDVFLMDEPLSNLDAKLRVQMRAELNKLHDELDTTTVYVTHDQVEAMTLGDQIAVMDAGEIQQVGPPTFVYENPRNMFVADFLGSPSMNFLEGDLRRDDGEFLLDIGPVEHEVPAGYHDALEGYDGERVVLGVRPEDVTLRPDGIPVTVNVVEPQGEKTVLELALGDETIKASVDPGVAVESDDRVSVEFDRESVHYFDAATGECLNFTSEDEPAVDSDSTAIAGGSEA</sequence>
<evidence type="ECO:0000256" key="6">
    <source>
        <dbReference type="ARBA" id="ARBA00022967"/>
    </source>
</evidence>
<dbReference type="InterPro" id="IPR012340">
    <property type="entry name" value="NA-bd_OB-fold"/>
</dbReference>
<dbReference type="SUPFAM" id="SSF52540">
    <property type="entry name" value="P-loop containing nucleoside triphosphate hydrolases"/>
    <property type="match status" value="1"/>
</dbReference>
<keyword evidence="3" id="KW-1003">Cell membrane</keyword>
<evidence type="ECO:0000256" key="8">
    <source>
        <dbReference type="ARBA" id="ARBA00050355"/>
    </source>
</evidence>
<dbReference type="AlphaFoldDB" id="A0A8U0HX13"/>
<dbReference type="GO" id="GO:0140359">
    <property type="term" value="F:ABC-type transporter activity"/>
    <property type="evidence" value="ECO:0007669"/>
    <property type="project" value="InterPro"/>
</dbReference>
<dbReference type="SMART" id="SM00382">
    <property type="entry name" value="AAA"/>
    <property type="match status" value="1"/>
</dbReference>
<evidence type="ECO:0000256" key="2">
    <source>
        <dbReference type="ARBA" id="ARBA00022448"/>
    </source>
</evidence>
<dbReference type="InterPro" id="IPR003593">
    <property type="entry name" value="AAA+_ATPase"/>
</dbReference>
<evidence type="ECO:0000256" key="12">
    <source>
        <dbReference type="ARBA" id="ARBA00065962"/>
    </source>
</evidence>
<keyword evidence="17" id="KW-1185">Reference proteome</keyword>
<evidence type="ECO:0000256" key="5">
    <source>
        <dbReference type="ARBA" id="ARBA00022840"/>
    </source>
</evidence>
<dbReference type="InterPro" id="IPR040582">
    <property type="entry name" value="OB_MalK-like"/>
</dbReference>
<dbReference type="Gene3D" id="2.40.50.100">
    <property type="match status" value="1"/>
</dbReference>
<comment type="function">
    <text evidence="10">Part of the ABC transporter complex XacGHIJK involved in the uptake of xylose and arabinose. Responsible for energy coupling to the transport system.</text>
</comment>
<dbReference type="RefSeq" id="WP_248651167.1">
    <property type="nucleotide sequence ID" value="NZ_CP096659.1"/>
</dbReference>
<dbReference type="FunFam" id="3.40.50.300:FF:000042">
    <property type="entry name" value="Maltose/maltodextrin ABC transporter, ATP-binding protein"/>
    <property type="match status" value="1"/>
</dbReference>
<evidence type="ECO:0000313" key="17">
    <source>
        <dbReference type="Proteomes" id="UP000830729"/>
    </source>
</evidence>
<keyword evidence="2" id="KW-0813">Transport</keyword>
<evidence type="ECO:0000256" key="4">
    <source>
        <dbReference type="ARBA" id="ARBA00022741"/>
    </source>
</evidence>
<dbReference type="Proteomes" id="UP000830729">
    <property type="component" value="Chromosome"/>
</dbReference>
<evidence type="ECO:0000256" key="10">
    <source>
        <dbReference type="ARBA" id="ARBA00053454"/>
    </source>
</evidence>
<dbReference type="Pfam" id="PF03459">
    <property type="entry name" value="TOBE"/>
    <property type="match status" value="1"/>
</dbReference>
<evidence type="ECO:0000256" key="11">
    <source>
        <dbReference type="ARBA" id="ARBA00061029"/>
    </source>
</evidence>
<dbReference type="Gene3D" id="2.40.50.140">
    <property type="entry name" value="Nucleic acid-binding proteins"/>
    <property type="match status" value="1"/>
</dbReference>
<dbReference type="SUPFAM" id="SSF50331">
    <property type="entry name" value="MOP-like"/>
    <property type="match status" value="1"/>
</dbReference>
<comment type="similarity">
    <text evidence="11">Belongs to the ABC transporter superfamily. Carbohydrate uptake transporter-1 (CUT1) (TC 3.A.1.1) family.</text>
</comment>
<dbReference type="InterPro" id="IPR005116">
    <property type="entry name" value="Transp-assoc_OB_typ1"/>
</dbReference>
<comment type="catalytic activity">
    <reaction evidence="8">
        <text>D-xylose(out) + ATP + H2O = D-xylose(in) + ADP + phosphate + H(+)</text>
        <dbReference type="Rhea" id="RHEA:29899"/>
        <dbReference type="ChEBI" id="CHEBI:15377"/>
        <dbReference type="ChEBI" id="CHEBI:15378"/>
        <dbReference type="ChEBI" id="CHEBI:30616"/>
        <dbReference type="ChEBI" id="CHEBI:43474"/>
        <dbReference type="ChEBI" id="CHEBI:53455"/>
        <dbReference type="ChEBI" id="CHEBI:456216"/>
        <dbReference type="EC" id="7.5.2.13"/>
    </reaction>
    <physiologicalReaction direction="left-to-right" evidence="8">
        <dbReference type="Rhea" id="RHEA:29900"/>
    </physiologicalReaction>
</comment>
<dbReference type="InterPro" id="IPR008995">
    <property type="entry name" value="Mo/tungstate-bd_C_term_dom"/>
</dbReference>
<dbReference type="Gene3D" id="3.40.50.300">
    <property type="entry name" value="P-loop containing nucleotide triphosphate hydrolases"/>
    <property type="match status" value="1"/>
</dbReference>
<dbReference type="PROSITE" id="PS00211">
    <property type="entry name" value="ABC_TRANSPORTER_1"/>
    <property type="match status" value="1"/>
</dbReference>
<dbReference type="PANTHER" id="PTHR43875">
    <property type="entry name" value="MALTODEXTRIN IMPORT ATP-BINDING PROTEIN MSMX"/>
    <property type="match status" value="1"/>
</dbReference>
<dbReference type="EC" id="7.5.2.13" evidence="13"/>
<accession>A0A8U0HX13</accession>
<dbReference type="PANTHER" id="PTHR43875:SF15">
    <property type="entry name" value="TREHALOSE IMPORT ATP-BINDING PROTEIN SUGC"/>
    <property type="match status" value="1"/>
</dbReference>
<comment type="subunit">
    <text evidence="12">The complex is composed of two ATP-binding proteins (XacJ and XacK), two transmembrane proteins (XacH and XacI) and a solute-binding protein (XacG).</text>
</comment>
<dbReference type="GO" id="GO:0008643">
    <property type="term" value="P:carbohydrate transport"/>
    <property type="evidence" value="ECO:0007669"/>
    <property type="project" value="InterPro"/>
</dbReference>
<dbReference type="InterPro" id="IPR047641">
    <property type="entry name" value="ABC_transpr_MalK/UgpC-like"/>
</dbReference>
<evidence type="ECO:0000256" key="3">
    <source>
        <dbReference type="ARBA" id="ARBA00022475"/>
    </source>
</evidence>
<dbReference type="GeneID" id="72184216"/>
<dbReference type="EMBL" id="CP096659">
    <property type="protein sequence ID" value="UPV75124.1"/>
    <property type="molecule type" value="Genomic_DNA"/>
</dbReference>
<comment type="subcellular location">
    <subcellularLocation>
        <location evidence="1">Cell membrane</location>
        <topology evidence="1">Peripheral membrane protein</topology>
    </subcellularLocation>
</comment>
<dbReference type="GO" id="GO:0016887">
    <property type="term" value="F:ATP hydrolysis activity"/>
    <property type="evidence" value="ECO:0007669"/>
    <property type="project" value="InterPro"/>
</dbReference>
<comment type="catalytic activity">
    <reaction evidence="9">
        <text>L-arabinose(out) + ATP + H2O = L-arabinose(in) + ADP + phosphate + H(+)</text>
        <dbReference type="Rhea" id="RHEA:30007"/>
        <dbReference type="ChEBI" id="CHEBI:15377"/>
        <dbReference type="ChEBI" id="CHEBI:15378"/>
        <dbReference type="ChEBI" id="CHEBI:17535"/>
        <dbReference type="ChEBI" id="CHEBI:30616"/>
        <dbReference type="ChEBI" id="CHEBI:43474"/>
        <dbReference type="ChEBI" id="CHEBI:456216"/>
        <dbReference type="EC" id="7.5.2.13"/>
    </reaction>
    <physiologicalReaction direction="left-to-right" evidence="9">
        <dbReference type="Rhea" id="RHEA:30008"/>
    </physiologicalReaction>
</comment>
<dbReference type="CDD" id="cd03301">
    <property type="entry name" value="ABC_MalK_N"/>
    <property type="match status" value="1"/>
</dbReference>
<dbReference type="InterPro" id="IPR017871">
    <property type="entry name" value="ABC_transporter-like_CS"/>
</dbReference>
<dbReference type="InterPro" id="IPR027417">
    <property type="entry name" value="P-loop_NTPase"/>
</dbReference>
<evidence type="ECO:0000313" key="16">
    <source>
        <dbReference type="EMBL" id="UPV75124.1"/>
    </source>
</evidence>
<evidence type="ECO:0000256" key="13">
    <source>
        <dbReference type="ARBA" id="ARBA00066315"/>
    </source>
</evidence>
<dbReference type="GO" id="GO:0005524">
    <property type="term" value="F:ATP binding"/>
    <property type="evidence" value="ECO:0007669"/>
    <property type="project" value="UniProtKB-KW"/>
</dbReference>
<feature type="domain" description="ABC transporter" evidence="15">
    <location>
        <begin position="4"/>
        <end position="234"/>
    </location>
</feature>
<dbReference type="KEGG" id="halx:M0R89_03415"/>
<dbReference type="PROSITE" id="PS50893">
    <property type="entry name" value="ABC_TRANSPORTER_2"/>
    <property type="match status" value="1"/>
</dbReference>
<keyword evidence="6" id="KW-1278">Translocase</keyword>
<dbReference type="NCBIfam" id="NF008653">
    <property type="entry name" value="PRK11650.1"/>
    <property type="match status" value="1"/>
</dbReference>
<gene>
    <name evidence="16" type="primary">ugpC</name>
    <name evidence="16" type="ORF">M0R89_03415</name>
</gene>
<feature type="region of interest" description="Disordered" evidence="14">
    <location>
        <begin position="361"/>
        <end position="380"/>
    </location>
</feature>
<keyword evidence="7" id="KW-0472">Membrane</keyword>
<proteinExistence type="inferred from homology"/>
<evidence type="ECO:0000256" key="14">
    <source>
        <dbReference type="SAM" id="MobiDB-lite"/>
    </source>
</evidence>
<dbReference type="GO" id="GO:0055052">
    <property type="term" value="C:ATP-binding cassette (ABC) transporter complex, substrate-binding subunit-containing"/>
    <property type="evidence" value="ECO:0007669"/>
    <property type="project" value="TreeGrafter"/>
</dbReference>
<dbReference type="InterPro" id="IPR003439">
    <property type="entry name" value="ABC_transporter-like_ATP-bd"/>
</dbReference>
<dbReference type="Pfam" id="PF17912">
    <property type="entry name" value="OB_MalK"/>
    <property type="match status" value="1"/>
</dbReference>
<keyword evidence="4" id="KW-0547">Nucleotide-binding</keyword>
<dbReference type="Pfam" id="PF00005">
    <property type="entry name" value="ABC_tran"/>
    <property type="match status" value="1"/>
</dbReference>
<evidence type="ECO:0000259" key="15">
    <source>
        <dbReference type="PROSITE" id="PS50893"/>
    </source>
</evidence>